<dbReference type="EMBL" id="AP017424">
    <property type="protein sequence ID" value="BAU83066.1"/>
    <property type="molecule type" value="Genomic_DNA"/>
</dbReference>
<proteinExistence type="predicted"/>
<evidence type="ECO:0000313" key="2">
    <source>
        <dbReference type="EMBL" id="BAU83066.1"/>
    </source>
</evidence>
<organism evidence="2 3">
    <name type="scientific">Streptomyces laurentii</name>
    <dbReference type="NCBI Taxonomy" id="39478"/>
    <lineage>
        <taxon>Bacteria</taxon>
        <taxon>Bacillati</taxon>
        <taxon>Actinomycetota</taxon>
        <taxon>Actinomycetes</taxon>
        <taxon>Kitasatosporales</taxon>
        <taxon>Streptomycetaceae</taxon>
        <taxon>Streptomyces</taxon>
    </lineage>
</organism>
<dbReference type="AlphaFoldDB" id="A0A160NY58"/>
<dbReference type="RefSeq" id="WP_359878080.1">
    <property type="nucleotide sequence ID" value="NZ_JBEYHT010000027.1"/>
</dbReference>
<keyword evidence="3" id="KW-1185">Reference proteome</keyword>
<feature type="region of interest" description="Disordered" evidence="1">
    <location>
        <begin position="73"/>
        <end position="94"/>
    </location>
</feature>
<name>A0A160NY58_STRLU</name>
<sequence length="94" mass="9704">MENDNMRSTDEACEAVVRELGDALERAGIVLPSLGLDAVTLTSGPPRAPLVDLGRCSAGIARQLTEALLRARADRADPAAGPVDAKHGNEGGRG</sequence>
<gene>
    <name evidence="2" type="ORF">SLA_2132</name>
</gene>
<dbReference type="Proteomes" id="UP000217676">
    <property type="component" value="Chromosome"/>
</dbReference>
<protein>
    <submittedName>
        <fullName evidence="2">Uncharacterized protein</fullName>
    </submittedName>
</protein>
<evidence type="ECO:0000256" key="1">
    <source>
        <dbReference type="SAM" id="MobiDB-lite"/>
    </source>
</evidence>
<feature type="compositionally biased region" description="Basic and acidic residues" evidence="1">
    <location>
        <begin position="84"/>
        <end position="94"/>
    </location>
</feature>
<dbReference type="KEGG" id="slau:SLA_2132"/>
<reference evidence="2 3" key="1">
    <citation type="journal article" date="2016" name="Genome Announc.">
        <title>Complete Genome Sequence of Thiostrepton-Producing Streptomyces laurentii ATCC 31255.</title>
        <authorList>
            <person name="Doi K."/>
            <person name="Fujino Y."/>
            <person name="Nagayoshi Y."/>
            <person name="Ohshima T."/>
            <person name="Ogata S."/>
        </authorList>
    </citation>
    <scope>NUCLEOTIDE SEQUENCE [LARGE SCALE GENOMIC DNA]</scope>
    <source>
        <strain evidence="2 3">ATCC 31255</strain>
    </source>
</reference>
<evidence type="ECO:0000313" key="3">
    <source>
        <dbReference type="Proteomes" id="UP000217676"/>
    </source>
</evidence>
<accession>A0A160NY58</accession>